<dbReference type="SUPFAM" id="SSF48371">
    <property type="entry name" value="ARM repeat"/>
    <property type="match status" value="1"/>
</dbReference>
<feature type="region of interest" description="Disordered" evidence="1">
    <location>
        <begin position="31"/>
        <end position="52"/>
    </location>
</feature>
<feature type="compositionally biased region" description="Basic and acidic residues" evidence="1">
    <location>
        <begin position="31"/>
        <end position="47"/>
    </location>
</feature>
<evidence type="ECO:0000313" key="3">
    <source>
        <dbReference type="Proteomes" id="UP000666915"/>
    </source>
</evidence>
<comment type="caution">
    <text evidence="2">The sequence shown here is derived from an EMBL/GenBank/DDBJ whole genome shotgun (WGS) entry which is preliminary data.</text>
</comment>
<name>A0ABS3R0E6_9ACTN</name>
<dbReference type="Proteomes" id="UP000666915">
    <property type="component" value="Unassembled WGS sequence"/>
</dbReference>
<sequence>MTKIIDYGRFAERLAADRPRWALLDEVQREWGYRDPGGDPLASREDEAPGYEPDEPVPAALLEWWDSPFNSFAMRPRLYWTHPQWPPSAPDSVDDPPGDSVRVIMAEYQWVNQWGYLASEAAQDDPKVVVNTAGGWTTQSRSISEFFLQLALERLPAHFGWSIRVPRKTVDDDPAIVARLQDNYRDMGLLPWQEMGTDALSYGAPDAIIRHGRGPGADYAIVVQARTRRALTDVLDTLGLTWSDEDVAAPAEVPPRTEDLGPASFASDDERWTAAAVPAASAVPALPDVAALRDLPGRTAAGTDRDRTAAAAGTSAGHVHVWDAAGAEIGAERLHRAPVTAVACVRDAEGLTVVSGDANGVLRRWKPGVGVFARAFAHRDAPVTALAGATLETGAAVAAAWADGLVRIWDLATGSVADLRIGTGIEALGLRPEGVLHVTATGGSAALRLDLDRLWPDRDFRSRIDRIAWKDLWSNHGPAVEVPGLLGTLASDDEDAAQAAVKRLYELLVSRHGPNAAAAPAVPFLVERMLVPGNRARNTLLLLIADIADGPGDEREAVKAAVPSLRHLLDDDHPSIRWAANELVRICEA</sequence>
<dbReference type="SUPFAM" id="SSF50978">
    <property type="entry name" value="WD40 repeat-like"/>
    <property type="match status" value="1"/>
</dbReference>
<dbReference type="InterPro" id="IPR036322">
    <property type="entry name" value="WD40_repeat_dom_sf"/>
</dbReference>
<reference evidence="2 3" key="1">
    <citation type="submission" date="2021-03" db="EMBL/GenBank/DDBJ databases">
        <authorList>
            <person name="Kanchanasin P."/>
            <person name="Saeng-In P."/>
            <person name="Phongsopitanun W."/>
            <person name="Yuki M."/>
            <person name="Kudo T."/>
            <person name="Ohkuma M."/>
            <person name="Tanasupawat S."/>
        </authorList>
    </citation>
    <scope>NUCLEOTIDE SEQUENCE [LARGE SCALE GENOMIC DNA]</scope>
    <source>
        <strain evidence="2 3">L46</strain>
    </source>
</reference>
<organism evidence="2 3">
    <name type="scientific">Actinomadura nitritigenes</name>
    <dbReference type="NCBI Taxonomy" id="134602"/>
    <lineage>
        <taxon>Bacteria</taxon>
        <taxon>Bacillati</taxon>
        <taxon>Actinomycetota</taxon>
        <taxon>Actinomycetes</taxon>
        <taxon>Streptosporangiales</taxon>
        <taxon>Thermomonosporaceae</taxon>
        <taxon>Actinomadura</taxon>
    </lineage>
</organism>
<dbReference type="Gene3D" id="1.25.10.10">
    <property type="entry name" value="Leucine-rich Repeat Variant"/>
    <property type="match status" value="1"/>
</dbReference>
<evidence type="ECO:0000256" key="1">
    <source>
        <dbReference type="SAM" id="MobiDB-lite"/>
    </source>
</evidence>
<dbReference type="EMBL" id="JAGEOK010000012">
    <property type="protein sequence ID" value="MBO2439706.1"/>
    <property type="molecule type" value="Genomic_DNA"/>
</dbReference>
<dbReference type="RefSeq" id="WP_208268153.1">
    <property type="nucleotide sequence ID" value="NZ_BAAAGM010000010.1"/>
</dbReference>
<dbReference type="InterPro" id="IPR015943">
    <property type="entry name" value="WD40/YVTN_repeat-like_dom_sf"/>
</dbReference>
<accession>A0ABS3R0E6</accession>
<dbReference type="Gene3D" id="2.130.10.10">
    <property type="entry name" value="YVTN repeat-like/Quinoprotein amine dehydrogenase"/>
    <property type="match status" value="1"/>
</dbReference>
<evidence type="ECO:0000313" key="2">
    <source>
        <dbReference type="EMBL" id="MBO2439706.1"/>
    </source>
</evidence>
<proteinExistence type="predicted"/>
<dbReference type="InterPro" id="IPR016024">
    <property type="entry name" value="ARM-type_fold"/>
</dbReference>
<gene>
    <name evidence="2" type="ORF">J4557_19470</name>
</gene>
<dbReference type="InterPro" id="IPR011989">
    <property type="entry name" value="ARM-like"/>
</dbReference>
<protein>
    <submittedName>
        <fullName evidence="2">Uncharacterized protein</fullName>
    </submittedName>
</protein>
<keyword evidence="3" id="KW-1185">Reference proteome</keyword>